<gene>
    <name evidence="2" type="ORF">N7476_006527</name>
</gene>
<feature type="region of interest" description="Disordered" evidence="1">
    <location>
        <begin position="1"/>
        <end position="33"/>
    </location>
</feature>
<evidence type="ECO:0000313" key="3">
    <source>
        <dbReference type="Proteomes" id="UP001147746"/>
    </source>
</evidence>
<proteinExistence type="predicted"/>
<reference evidence="2" key="2">
    <citation type="journal article" date="2023" name="IMA Fungus">
        <title>Comparative genomic study of the Penicillium genus elucidates a diverse pangenome and 15 lateral gene transfer events.</title>
        <authorList>
            <person name="Petersen C."/>
            <person name="Sorensen T."/>
            <person name="Nielsen M.R."/>
            <person name="Sondergaard T.E."/>
            <person name="Sorensen J.L."/>
            <person name="Fitzpatrick D.A."/>
            <person name="Frisvad J.C."/>
            <person name="Nielsen K.L."/>
        </authorList>
    </citation>
    <scope>NUCLEOTIDE SEQUENCE</scope>
    <source>
        <strain evidence="2">IBT 21472</strain>
    </source>
</reference>
<comment type="caution">
    <text evidence="2">The sequence shown here is derived from an EMBL/GenBank/DDBJ whole genome shotgun (WGS) entry which is preliminary data.</text>
</comment>
<protein>
    <submittedName>
        <fullName evidence="2">Uncharacterized protein</fullName>
    </submittedName>
</protein>
<organism evidence="2 3">
    <name type="scientific">Penicillium atrosanguineum</name>
    <dbReference type="NCBI Taxonomy" id="1132637"/>
    <lineage>
        <taxon>Eukaryota</taxon>
        <taxon>Fungi</taxon>
        <taxon>Dikarya</taxon>
        <taxon>Ascomycota</taxon>
        <taxon>Pezizomycotina</taxon>
        <taxon>Eurotiomycetes</taxon>
        <taxon>Eurotiomycetidae</taxon>
        <taxon>Eurotiales</taxon>
        <taxon>Aspergillaceae</taxon>
        <taxon>Penicillium</taxon>
    </lineage>
</organism>
<dbReference type="Proteomes" id="UP001147746">
    <property type="component" value="Unassembled WGS sequence"/>
</dbReference>
<dbReference type="AlphaFoldDB" id="A0A9W9H8Q7"/>
<feature type="compositionally biased region" description="Low complexity" evidence="1">
    <location>
        <begin position="8"/>
        <end position="31"/>
    </location>
</feature>
<dbReference type="EMBL" id="JAPZBO010000005">
    <property type="protein sequence ID" value="KAJ5316220.1"/>
    <property type="molecule type" value="Genomic_DNA"/>
</dbReference>
<evidence type="ECO:0000256" key="1">
    <source>
        <dbReference type="SAM" id="MobiDB-lite"/>
    </source>
</evidence>
<dbReference type="OrthoDB" id="4348995at2759"/>
<evidence type="ECO:0000313" key="2">
    <source>
        <dbReference type="EMBL" id="KAJ5316220.1"/>
    </source>
</evidence>
<reference evidence="2" key="1">
    <citation type="submission" date="2022-12" db="EMBL/GenBank/DDBJ databases">
        <authorList>
            <person name="Petersen C."/>
        </authorList>
    </citation>
    <scope>NUCLEOTIDE SEQUENCE</scope>
    <source>
        <strain evidence="2">IBT 21472</strain>
    </source>
</reference>
<sequence length="321" mass="36298">MPDFQRATSSTPEPDTEPGSTSSSSHGPSSGLAHFSRETRATTLSYAYSSSSCLTSTVLSTPSRGHLRYYTTSDSPNPLLNPDTSPSHSLLTAHHLESLNQCRLSAVSSITVCHNMITTLELSRITASRVGSAIWFSFWDSMYTHETLQVITRFVNQARRRIDSLFNKTATRLHTMLNLIHNSVHFAATEAQVIWELEIIEEHAYWEREHRRRKAARILEKMRAHVQNATYLIIDEDKLTDMKRGIFSLDLLCDYYPHTLADGHTAVVLPVGEPEPRPFLQYDPSLDQRSGTVLIHNARHYRVAPGFRPAGNYFLDTTRLV</sequence>
<keyword evidence="3" id="KW-1185">Reference proteome</keyword>
<accession>A0A9W9H8Q7</accession>
<name>A0A9W9H8Q7_9EURO</name>